<keyword evidence="12" id="KW-1185">Reference proteome</keyword>
<organism evidence="11 12">
    <name type="scientific">Planctobacterium marinum</name>
    <dbReference type="NCBI Taxonomy" id="1631968"/>
    <lineage>
        <taxon>Bacteria</taxon>
        <taxon>Pseudomonadati</taxon>
        <taxon>Pseudomonadota</taxon>
        <taxon>Gammaproteobacteria</taxon>
        <taxon>Alteromonadales</taxon>
        <taxon>Alteromonadaceae</taxon>
        <taxon>Planctobacterium</taxon>
    </lineage>
</organism>
<dbReference type="KEGG" id="pmaw:MACH26_09460"/>
<evidence type="ECO:0000256" key="9">
    <source>
        <dbReference type="RuleBase" id="RU369079"/>
    </source>
</evidence>
<feature type="transmembrane region" description="Helical" evidence="9">
    <location>
        <begin position="20"/>
        <end position="41"/>
    </location>
</feature>
<comment type="similarity">
    <text evidence="8 9">Belongs to the TRAP transporter small permease family.</text>
</comment>
<feature type="domain" description="Tripartite ATP-independent periplasmic transporters DctQ component" evidence="10">
    <location>
        <begin position="27"/>
        <end position="158"/>
    </location>
</feature>
<dbReference type="AlphaFoldDB" id="A0AA48HVP7"/>
<keyword evidence="7 9" id="KW-0472">Membrane</keyword>
<proteinExistence type="inferred from homology"/>
<evidence type="ECO:0000256" key="6">
    <source>
        <dbReference type="ARBA" id="ARBA00022989"/>
    </source>
</evidence>
<evidence type="ECO:0000256" key="4">
    <source>
        <dbReference type="ARBA" id="ARBA00022519"/>
    </source>
</evidence>
<evidence type="ECO:0000256" key="5">
    <source>
        <dbReference type="ARBA" id="ARBA00022692"/>
    </source>
</evidence>
<dbReference type="RefSeq" id="WP_338291399.1">
    <property type="nucleotide sequence ID" value="NZ_AP027272.1"/>
</dbReference>
<evidence type="ECO:0000256" key="1">
    <source>
        <dbReference type="ARBA" id="ARBA00004429"/>
    </source>
</evidence>
<feature type="transmembrane region" description="Helical" evidence="9">
    <location>
        <begin position="91"/>
        <end position="115"/>
    </location>
</feature>
<keyword evidence="2 9" id="KW-0813">Transport</keyword>
<dbReference type="InterPro" id="IPR055348">
    <property type="entry name" value="DctQ"/>
</dbReference>
<dbReference type="InterPro" id="IPR007387">
    <property type="entry name" value="TRAP_DctQ"/>
</dbReference>
<dbReference type="EMBL" id="AP027272">
    <property type="protein sequence ID" value="BDX05425.1"/>
    <property type="molecule type" value="Genomic_DNA"/>
</dbReference>
<keyword evidence="6 9" id="KW-1133">Transmembrane helix</keyword>
<feature type="transmembrane region" description="Helical" evidence="9">
    <location>
        <begin position="53"/>
        <end position="70"/>
    </location>
</feature>
<dbReference type="Pfam" id="PF04290">
    <property type="entry name" value="DctQ"/>
    <property type="match status" value="1"/>
</dbReference>
<dbReference type="Proteomes" id="UP001333710">
    <property type="component" value="Chromosome"/>
</dbReference>
<evidence type="ECO:0000313" key="11">
    <source>
        <dbReference type="EMBL" id="BDX05425.1"/>
    </source>
</evidence>
<evidence type="ECO:0000256" key="2">
    <source>
        <dbReference type="ARBA" id="ARBA00022448"/>
    </source>
</evidence>
<name>A0AA48HVP7_9ALTE</name>
<keyword evidence="5 9" id="KW-0812">Transmembrane</keyword>
<gene>
    <name evidence="11" type="ORF">MACH26_09460</name>
</gene>
<accession>A0AA48HVP7</accession>
<keyword evidence="4 9" id="KW-0997">Cell inner membrane</keyword>
<evidence type="ECO:0000256" key="3">
    <source>
        <dbReference type="ARBA" id="ARBA00022475"/>
    </source>
</evidence>
<comment type="subcellular location">
    <subcellularLocation>
        <location evidence="1 9">Cell inner membrane</location>
        <topology evidence="1 9">Multi-pass membrane protein</topology>
    </subcellularLocation>
</comment>
<evidence type="ECO:0000313" key="12">
    <source>
        <dbReference type="Proteomes" id="UP001333710"/>
    </source>
</evidence>
<comment type="subunit">
    <text evidence="9">The complex comprises the extracytoplasmic solute receptor protein and the two transmembrane proteins.</text>
</comment>
<evidence type="ECO:0000256" key="7">
    <source>
        <dbReference type="ARBA" id="ARBA00023136"/>
    </source>
</evidence>
<feature type="transmembrane region" description="Helical" evidence="9">
    <location>
        <begin position="127"/>
        <end position="150"/>
    </location>
</feature>
<keyword evidence="3" id="KW-1003">Cell membrane</keyword>
<evidence type="ECO:0000259" key="10">
    <source>
        <dbReference type="Pfam" id="PF04290"/>
    </source>
</evidence>
<comment type="function">
    <text evidence="9">Part of the tripartite ATP-independent periplasmic (TRAP) transport system.</text>
</comment>
<protein>
    <recommendedName>
        <fullName evidence="9">TRAP transporter small permease protein</fullName>
    </recommendedName>
</protein>
<evidence type="ECO:0000256" key="8">
    <source>
        <dbReference type="ARBA" id="ARBA00038436"/>
    </source>
</evidence>
<dbReference type="PANTHER" id="PTHR35011">
    <property type="entry name" value="2,3-DIKETO-L-GULONATE TRAP TRANSPORTER SMALL PERMEASE PROTEIN YIAM"/>
    <property type="match status" value="1"/>
</dbReference>
<sequence length="167" mass="19009">MSDKFSQFIDRFHARLCHLVSLFTLIMTALTFLIVVLRYGFDMGWVAMQESVMYLHAAIFMLGAAHTLKLDEHVRVDVFYRNYSPRNKARVNFFGGLVFLLPLTGFIFIMSWSYVLKSWQLLEASQAAGGLPTLFLLKTFILLFAATLFLQGISEVLKNANLALKGE</sequence>
<reference evidence="11" key="1">
    <citation type="submission" date="2023-01" db="EMBL/GenBank/DDBJ databases">
        <title>Complete genome sequence of Planctobacterium marinum strain Dej080120_11.</title>
        <authorList>
            <person name="Ueki S."/>
            <person name="Maruyama F."/>
        </authorList>
    </citation>
    <scope>NUCLEOTIDE SEQUENCE</scope>
    <source>
        <strain evidence="11">Dej080120_11</strain>
    </source>
</reference>
<dbReference type="GO" id="GO:0022857">
    <property type="term" value="F:transmembrane transporter activity"/>
    <property type="evidence" value="ECO:0007669"/>
    <property type="project" value="UniProtKB-UniRule"/>
</dbReference>
<dbReference type="PANTHER" id="PTHR35011:SF4">
    <property type="entry name" value="SLL1102 PROTEIN"/>
    <property type="match status" value="1"/>
</dbReference>
<dbReference type="GO" id="GO:0005886">
    <property type="term" value="C:plasma membrane"/>
    <property type="evidence" value="ECO:0007669"/>
    <property type="project" value="UniProtKB-SubCell"/>
</dbReference>